<dbReference type="InterPro" id="IPR050268">
    <property type="entry name" value="NADH-dep_flavin_reductase"/>
</dbReference>
<accession>A0A1E7LAG3</accession>
<proteinExistence type="predicted"/>
<gene>
    <name evidence="3" type="ORF">AN218_05085</name>
</gene>
<comment type="caution">
    <text evidence="3">The sequence shown here is derived from an EMBL/GenBank/DDBJ whole genome shotgun (WGS) entry which is preliminary data.</text>
</comment>
<feature type="domain" description="Flavin reductase like" evidence="2">
    <location>
        <begin position="21"/>
        <end position="168"/>
    </location>
</feature>
<dbReference type="EMBL" id="LJGW01000097">
    <property type="protein sequence ID" value="OEV13140.1"/>
    <property type="molecule type" value="Genomic_DNA"/>
</dbReference>
<evidence type="ECO:0000259" key="2">
    <source>
        <dbReference type="SMART" id="SM00903"/>
    </source>
</evidence>
<protein>
    <recommendedName>
        <fullName evidence="2">Flavin reductase like domain-containing protein</fullName>
    </recommendedName>
</protein>
<dbReference type="PANTHER" id="PTHR30466">
    <property type="entry name" value="FLAVIN REDUCTASE"/>
    <property type="match status" value="1"/>
</dbReference>
<keyword evidence="1" id="KW-0560">Oxidoreductase</keyword>
<dbReference type="PANTHER" id="PTHR30466:SF1">
    <property type="entry name" value="FMN REDUCTASE (NADH) RUTF"/>
    <property type="match status" value="1"/>
</dbReference>
<dbReference type="InterPro" id="IPR012349">
    <property type="entry name" value="Split_barrel_FMN-bd"/>
</dbReference>
<dbReference type="InterPro" id="IPR002563">
    <property type="entry name" value="Flavin_Rdtase-like_dom"/>
</dbReference>
<evidence type="ECO:0000256" key="1">
    <source>
        <dbReference type="ARBA" id="ARBA00023002"/>
    </source>
</evidence>
<reference evidence="3 4" key="1">
    <citation type="journal article" date="2016" name="Front. Microbiol.">
        <title>Comparative Genomics Analysis of Streptomyces Species Reveals Their Adaptation to the Marine Environment and Their Diversity at the Genomic Level.</title>
        <authorList>
            <person name="Tian X."/>
            <person name="Zhang Z."/>
            <person name="Yang T."/>
            <person name="Chen M."/>
            <person name="Li J."/>
            <person name="Chen F."/>
            <person name="Yang J."/>
            <person name="Li W."/>
            <person name="Zhang B."/>
            <person name="Zhang Z."/>
            <person name="Wu J."/>
            <person name="Zhang C."/>
            <person name="Long L."/>
            <person name="Xiao J."/>
        </authorList>
    </citation>
    <scope>NUCLEOTIDE SEQUENCE [LARGE SCALE GENOMIC DNA]</scope>
    <source>
        <strain evidence="3 4">SCSIO 10429</strain>
    </source>
</reference>
<dbReference type="Gene3D" id="2.30.110.10">
    <property type="entry name" value="Electron Transport, Fmn-binding Protein, Chain A"/>
    <property type="match status" value="1"/>
</dbReference>
<keyword evidence="4" id="KW-1185">Reference proteome</keyword>
<evidence type="ECO:0000313" key="3">
    <source>
        <dbReference type="EMBL" id="OEV13140.1"/>
    </source>
</evidence>
<evidence type="ECO:0000313" key="4">
    <source>
        <dbReference type="Proteomes" id="UP000176005"/>
    </source>
</evidence>
<dbReference type="GO" id="GO:0010181">
    <property type="term" value="F:FMN binding"/>
    <property type="evidence" value="ECO:0007669"/>
    <property type="project" value="InterPro"/>
</dbReference>
<dbReference type="AlphaFoldDB" id="A0A1E7LAG3"/>
<name>A0A1E7LAG3_9ACTN</name>
<organism evidence="3 4">
    <name type="scientific">Streptomyces nanshensis</name>
    <dbReference type="NCBI Taxonomy" id="518642"/>
    <lineage>
        <taxon>Bacteria</taxon>
        <taxon>Bacillati</taxon>
        <taxon>Actinomycetota</taxon>
        <taxon>Actinomycetes</taxon>
        <taxon>Kitasatosporales</taxon>
        <taxon>Streptomycetaceae</taxon>
        <taxon>Streptomyces</taxon>
    </lineage>
</organism>
<dbReference type="Pfam" id="PF01613">
    <property type="entry name" value="Flavin_Reduct"/>
    <property type="match status" value="1"/>
</dbReference>
<dbReference type="GO" id="GO:0042602">
    <property type="term" value="F:riboflavin reductase (NADPH) activity"/>
    <property type="evidence" value="ECO:0007669"/>
    <property type="project" value="TreeGrafter"/>
</dbReference>
<sequence>MEALPDAGDEQALREGLFEVMAAFPTGVGIVTTTDEEGRPAGLTTSALCSVSASPPMLLVCVGNQSRTLPHLLARRRFVVHVMAAGAGRAACVRFASKSWDKFAGLDWRRTPSGLPLLERGVLAWAECVTAQEVATGDHTTLVGRYVAGEGAPEGRHPLLYHQRDYRDLSPGPATT</sequence>
<dbReference type="Proteomes" id="UP000176005">
    <property type="component" value="Unassembled WGS sequence"/>
</dbReference>
<dbReference type="SUPFAM" id="SSF50475">
    <property type="entry name" value="FMN-binding split barrel"/>
    <property type="match status" value="1"/>
</dbReference>
<dbReference type="SMART" id="SM00903">
    <property type="entry name" value="Flavin_Reduct"/>
    <property type="match status" value="1"/>
</dbReference>